<feature type="domain" description="PhnB-like" evidence="1">
    <location>
        <begin position="124"/>
        <end position="244"/>
    </location>
</feature>
<feature type="domain" description="PhnB-like" evidence="1">
    <location>
        <begin position="5"/>
        <end position="114"/>
    </location>
</feature>
<accession>V6S5S5</accession>
<sequence length="279" mass="31846">MKNPIYPCLWFNGKAKAAAEFYCSVFEHVKITAENPMVVTFEASGQKFMCLNGGPQFQMNPSISFFVVCETESEIDTAWDKLVEDGMVLMAKDNYPWSEKYGWVQDKFGVNWQLSYGKLADVGQKFTPTLMFTEKVHGKAEKAIHFYTSLFKNSEIVGILRYSEDDHDVKGTIKHAQFQLNKNVFMAMDSGLAKGFTFNEALSFVVECENQEEIDYFWDKLTQGGEESNCGWLKDRYGVSWQIVPEILGELMSDPEKAPRVVNAFLQMKKFNIDALLKA</sequence>
<dbReference type="OrthoDB" id="9806473at2"/>
<dbReference type="Gene3D" id="3.30.720.100">
    <property type="match status" value="1"/>
</dbReference>
<dbReference type="CDD" id="cd06588">
    <property type="entry name" value="PhnB_like"/>
    <property type="match status" value="2"/>
</dbReference>
<dbReference type="STRING" id="1341154.FCR2A7T_18770"/>
<name>V6S5S5_9FLAO</name>
<dbReference type="Gene3D" id="3.30.720.110">
    <property type="match status" value="1"/>
</dbReference>
<keyword evidence="2" id="KW-0808">Transferase</keyword>
<dbReference type="Pfam" id="PF06983">
    <property type="entry name" value="3-dmu-9_3-mt"/>
    <property type="match status" value="2"/>
</dbReference>
<dbReference type="SUPFAM" id="SSF54593">
    <property type="entry name" value="Glyoxalase/Bleomycin resistance protein/Dihydroxybiphenyl dioxygenase"/>
    <property type="match status" value="2"/>
</dbReference>
<dbReference type="GO" id="GO:0032259">
    <property type="term" value="P:methylation"/>
    <property type="evidence" value="ECO:0007669"/>
    <property type="project" value="UniProtKB-KW"/>
</dbReference>
<reference evidence="2 3" key="1">
    <citation type="journal article" date="2015" name="Stand. Genomic Sci.">
        <title>Genomic Encyclopedia of Bacterial and Archaeal Type Strains, Phase III: the genomes of soil and plant-associated and newly described type strains.</title>
        <authorList>
            <person name="Whitman W.B."/>
            <person name="Woyke T."/>
            <person name="Klenk H.P."/>
            <person name="Zhou Y."/>
            <person name="Lilburn T.G."/>
            <person name="Beck B.J."/>
            <person name="De Vos P."/>
            <person name="Vandamme P."/>
            <person name="Eisen J.A."/>
            <person name="Garrity G."/>
            <person name="Hugenholtz P."/>
            <person name="Kyrpides N.C."/>
        </authorList>
    </citation>
    <scope>NUCLEOTIDE SEQUENCE [LARGE SCALE GENOMIC DNA]</scope>
    <source>
        <strain evidence="2 3">CGMCC 1.7270</strain>
    </source>
</reference>
<dbReference type="InterPro" id="IPR028973">
    <property type="entry name" value="PhnB-like"/>
</dbReference>
<gene>
    <name evidence="2" type="ORF">IP98_02580</name>
</gene>
<dbReference type="AlphaFoldDB" id="V6S5S5"/>
<dbReference type="GO" id="GO:0008168">
    <property type="term" value="F:methyltransferase activity"/>
    <property type="evidence" value="ECO:0007669"/>
    <property type="project" value="UniProtKB-KW"/>
</dbReference>
<keyword evidence="3" id="KW-1185">Reference proteome</keyword>
<comment type="caution">
    <text evidence="2">The sequence shown here is derived from an EMBL/GenBank/DDBJ whole genome shotgun (WGS) entry which is preliminary data.</text>
</comment>
<protein>
    <submittedName>
        <fullName evidence="2">Putative 3-demethylubiquinone-9 3-methyltransferase (Glyoxalase superfamily)</fullName>
    </submittedName>
</protein>
<evidence type="ECO:0000259" key="1">
    <source>
        <dbReference type="Pfam" id="PF06983"/>
    </source>
</evidence>
<evidence type="ECO:0000313" key="2">
    <source>
        <dbReference type="EMBL" id="TWI09224.1"/>
    </source>
</evidence>
<dbReference type="PANTHER" id="PTHR33990:SF4">
    <property type="entry name" value="PHNB-LIKE DOMAIN-CONTAINING PROTEIN"/>
    <property type="match status" value="1"/>
</dbReference>
<proteinExistence type="predicted"/>
<keyword evidence="2" id="KW-0830">Ubiquinone</keyword>
<dbReference type="InterPro" id="IPR029068">
    <property type="entry name" value="Glyas_Bleomycin-R_OHBP_Dase"/>
</dbReference>
<keyword evidence="2" id="KW-0489">Methyltransferase</keyword>
<evidence type="ECO:0000313" key="3">
    <source>
        <dbReference type="Proteomes" id="UP000319848"/>
    </source>
</evidence>
<dbReference type="Gene3D" id="3.10.180.10">
    <property type="entry name" value="2,3-Dihydroxybiphenyl 1,2-Dioxygenase, domain 1"/>
    <property type="match status" value="1"/>
</dbReference>
<dbReference type="PANTHER" id="PTHR33990">
    <property type="entry name" value="PROTEIN YJDN-RELATED"/>
    <property type="match status" value="1"/>
</dbReference>
<dbReference type="RefSeq" id="WP_023570997.1">
    <property type="nucleotide sequence ID" value="NZ_AVBI01000016.1"/>
</dbReference>
<dbReference type="EMBL" id="VLKQ01000013">
    <property type="protein sequence ID" value="TWI09224.1"/>
    <property type="molecule type" value="Genomic_DNA"/>
</dbReference>
<dbReference type="Proteomes" id="UP000319848">
    <property type="component" value="Unassembled WGS sequence"/>
</dbReference>
<organism evidence="2 3">
    <name type="scientific">Flavobacterium cauense R2A-7</name>
    <dbReference type="NCBI Taxonomy" id="1341154"/>
    <lineage>
        <taxon>Bacteria</taxon>
        <taxon>Pseudomonadati</taxon>
        <taxon>Bacteroidota</taxon>
        <taxon>Flavobacteriia</taxon>
        <taxon>Flavobacteriales</taxon>
        <taxon>Flavobacteriaceae</taxon>
        <taxon>Flavobacterium</taxon>
    </lineage>
</organism>